<evidence type="ECO:0000313" key="1">
    <source>
        <dbReference type="EMBL" id="KFJ01626.1"/>
    </source>
</evidence>
<organism evidence="1 2">
    <name type="scientific">Bifidobacterium thermacidophilum subsp. thermacidophilum</name>
    <dbReference type="NCBI Taxonomy" id="79262"/>
    <lineage>
        <taxon>Bacteria</taxon>
        <taxon>Bacillati</taxon>
        <taxon>Actinomycetota</taxon>
        <taxon>Actinomycetes</taxon>
        <taxon>Bifidobacteriales</taxon>
        <taxon>Bifidobacteriaceae</taxon>
        <taxon>Bifidobacterium</taxon>
    </lineage>
</organism>
<dbReference type="Proteomes" id="UP000029003">
    <property type="component" value="Unassembled WGS sequence"/>
</dbReference>
<evidence type="ECO:0008006" key="3">
    <source>
        <dbReference type="Google" id="ProtNLM"/>
    </source>
</evidence>
<evidence type="ECO:0000313" key="2">
    <source>
        <dbReference type="Proteomes" id="UP000029003"/>
    </source>
</evidence>
<dbReference type="EMBL" id="JGZT01000008">
    <property type="protein sequence ID" value="KFJ01626.1"/>
    <property type="molecule type" value="Genomic_DNA"/>
</dbReference>
<proteinExistence type="predicted"/>
<reference evidence="1 2" key="1">
    <citation type="submission" date="2014-03" db="EMBL/GenBank/DDBJ databases">
        <title>Genomics of Bifidobacteria.</title>
        <authorList>
            <person name="Ventura M."/>
            <person name="Milani C."/>
            <person name="Lugli G.A."/>
        </authorList>
    </citation>
    <scope>NUCLEOTIDE SEQUENCE [LARGE SCALE GENOMIC DNA]</scope>
    <source>
        <strain evidence="1 2">LMG 21395</strain>
    </source>
</reference>
<dbReference type="AlphaFoldDB" id="A0A087E1H5"/>
<accession>A0A087E1H5</accession>
<protein>
    <recommendedName>
        <fullName evidence="3">Ribbon-helix-helix protein CopG domain-containing protein</fullName>
    </recommendedName>
</protein>
<gene>
    <name evidence="1" type="ORF">THER5_1520</name>
</gene>
<sequence>MATRTKAIVQMSISPELLQRMDDYLKPIGVSRSAYVSMLVARDLDDLESSTDGDYNPISE</sequence>
<comment type="caution">
    <text evidence="1">The sequence shown here is derived from an EMBL/GenBank/DDBJ whole genome shotgun (WGS) entry which is preliminary data.</text>
</comment>
<dbReference type="RefSeq" id="WP_029576750.1">
    <property type="nucleotide sequence ID" value="NZ_JGZT01000008.1"/>
</dbReference>
<name>A0A087E1H5_9BIFI</name>